<sequence>MIRLSYPIHALLVSRWPLNRLNVIFDRDRAAIRYPFFRLVSQATSLWYIEHGMTAV</sequence>
<accession>A0A6G1G868</accession>
<reference evidence="3" key="2">
    <citation type="submission" date="2020-04" db="EMBL/GenBank/DDBJ databases">
        <authorList>
            <consortium name="NCBI Genome Project"/>
        </authorList>
    </citation>
    <scope>NUCLEOTIDE SEQUENCE</scope>
    <source>
        <strain evidence="3">CBS 781.70</strain>
    </source>
</reference>
<proteinExistence type="predicted"/>
<gene>
    <name evidence="1 3" type="ORF">P152DRAFT_457446</name>
</gene>
<dbReference type="Proteomes" id="UP000504638">
    <property type="component" value="Unplaced"/>
</dbReference>
<dbReference type="RefSeq" id="XP_033535721.1">
    <property type="nucleotide sequence ID" value="XM_033679227.1"/>
</dbReference>
<evidence type="ECO:0000313" key="1">
    <source>
        <dbReference type="EMBL" id="KAF1814090.1"/>
    </source>
</evidence>
<dbReference type="AlphaFoldDB" id="A0A6G1G868"/>
<reference evidence="1 3" key="1">
    <citation type="submission" date="2020-01" db="EMBL/GenBank/DDBJ databases">
        <authorList>
            <consortium name="DOE Joint Genome Institute"/>
            <person name="Haridas S."/>
            <person name="Albert R."/>
            <person name="Binder M."/>
            <person name="Bloem J."/>
            <person name="Labutti K."/>
            <person name="Salamov A."/>
            <person name="Andreopoulos B."/>
            <person name="Baker S.E."/>
            <person name="Barry K."/>
            <person name="Bills G."/>
            <person name="Bluhm B.H."/>
            <person name="Cannon C."/>
            <person name="Castanera R."/>
            <person name="Culley D.E."/>
            <person name="Daum C."/>
            <person name="Ezra D."/>
            <person name="Gonzalez J.B."/>
            <person name="Henrissat B."/>
            <person name="Kuo A."/>
            <person name="Liang C."/>
            <person name="Lipzen A."/>
            <person name="Lutzoni F."/>
            <person name="Magnuson J."/>
            <person name="Mondo S."/>
            <person name="Nolan M."/>
            <person name="Ohm R."/>
            <person name="Pangilinan J."/>
            <person name="Park H.-J."/>
            <person name="Ramirez L."/>
            <person name="Alfaro M."/>
            <person name="Sun H."/>
            <person name="Tritt A."/>
            <person name="Yoshinaga Y."/>
            <person name="Zwiers L.-H."/>
            <person name="Turgeon B.G."/>
            <person name="Goodwin S.B."/>
            <person name="Spatafora J.W."/>
            <person name="Crous P.W."/>
            <person name="Grigoriev I.V."/>
        </authorList>
    </citation>
    <scope>NUCLEOTIDE SEQUENCE</scope>
    <source>
        <strain evidence="1 3">CBS 781.70</strain>
    </source>
</reference>
<evidence type="ECO:0000313" key="3">
    <source>
        <dbReference type="RefSeq" id="XP_033535721.1"/>
    </source>
</evidence>
<dbReference type="GeneID" id="54419797"/>
<reference evidence="3" key="3">
    <citation type="submission" date="2025-04" db="UniProtKB">
        <authorList>
            <consortium name="RefSeq"/>
        </authorList>
    </citation>
    <scope>IDENTIFICATION</scope>
    <source>
        <strain evidence="3">CBS 781.70</strain>
    </source>
</reference>
<dbReference type="EMBL" id="ML975154">
    <property type="protein sequence ID" value="KAF1814090.1"/>
    <property type="molecule type" value="Genomic_DNA"/>
</dbReference>
<organism evidence="1">
    <name type="scientific">Eremomyces bilateralis CBS 781.70</name>
    <dbReference type="NCBI Taxonomy" id="1392243"/>
    <lineage>
        <taxon>Eukaryota</taxon>
        <taxon>Fungi</taxon>
        <taxon>Dikarya</taxon>
        <taxon>Ascomycota</taxon>
        <taxon>Pezizomycotina</taxon>
        <taxon>Dothideomycetes</taxon>
        <taxon>Dothideomycetes incertae sedis</taxon>
        <taxon>Eremomycetales</taxon>
        <taxon>Eremomycetaceae</taxon>
        <taxon>Eremomyces</taxon>
    </lineage>
</organism>
<protein>
    <submittedName>
        <fullName evidence="1 3">Uncharacterized protein</fullName>
    </submittedName>
</protein>
<evidence type="ECO:0000313" key="2">
    <source>
        <dbReference type="Proteomes" id="UP000504638"/>
    </source>
</evidence>
<name>A0A6G1G868_9PEZI</name>
<keyword evidence="2" id="KW-1185">Reference proteome</keyword>